<dbReference type="AlphaFoldDB" id="A0AAV7QH48"/>
<gene>
    <name evidence="1" type="ORF">NDU88_005827</name>
</gene>
<evidence type="ECO:0000313" key="2">
    <source>
        <dbReference type="Proteomes" id="UP001066276"/>
    </source>
</evidence>
<proteinExistence type="predicted"/>
<dbReference type="EMBL" id="JANPWB010000010">
    <property type="protein sequence ID" value="KAJ1139455.1"/>
    <property type="molecule type" value="Genomic_DNA"/>
</dbReference>
<evidence type="ECO:0000313" key="1">
    <source>
        <dbReference type="EMBL" id="KAJ1139455.1"/>
    </source>
</evidence>
<name>A0AAV7QH48_PLEWA</name>
<comment type="caution">
    <text evidence="1">The sequence shown here is derived from an EMBL/GenBank/DDBJ whole genome shotgun (WGS) entry which is preliminary data.</text>
</comment>
<keyword evidence="2" id="KW-1185">Reference proteome</keyword>
<dbReference type="Proteomes" id="UP001066276">
    <property type="component" value="Chromosome 6"/>
</dbReference>
<reference evidence="1" key="1">
    <citation type="journal article" date="2022" name="bioRxiv">
        <title>Sequencing and chromosome-scale assembly of the giantPleurodeles waltlgenome.</title>
        <authorList>
            <person name="Brown T."/>
            <person name="Elewa A."/>
            <person name="Iarovenko S."/>
            <person name="Subramanian E."/>
            <person name="Araus A.J."/>
            <person name="Petzold A."/>
            <person name="Susuki M."/>
            <person name="Suzuki K.-i.T."/>
            <person name="Hayashi T."/>
            <person name="Toyoda A."/>
            <person name="Oliveira C."/>
            <person name="Osipova E."/>
            <person name="Leigh N.D."/>
            <person name="Simon A."/>
            <person name="Yun M.H."/>
        </authorList>
    </citation>
    <scope>NUCLEOTIDE SEQUENCE</scope>
    <source>
        <strain evidence="1">20211129_DDA</strain>
        <tissue evidence="1">Liver</tissue>
    </source>
</reference>
<organism evidence="1 2">
    <name type="scientific">Pleurodeles waltl</name>
    <name type="common">Iberian ribbed newt</name>
    <dbReference type="NCBI Taxonomy" id="8319"/>
    <lineage>
        <taxon>Eukaryota</taxon>
        <taxon>Metazoa</taxon>
        <taxon>Chordata</taxon>
        <taxon>Craniata</taxon>
        <taxon>Vertebrata</taxon>
        <taxon>Euteleostomi</taxon>
        <taxon>Amphibia</taxon>
        <taxon>Batrachia</taxon>
        <taxon>Caudata</taxon>
        <taxon>Salamandroidea</taxon>
        <taxon>Salamandridae</taxon>
        <taxon>Pleurodelinae</taxon>
        <taxon>Pleurodeles</taxon>
    </lineage>
</organism>
<protein>
    <submittedName>
        <fullName evidence="1">Uncharacterized protein</fullName>
    </submittedName>
</protein>
<accession>A0AAV7QH48</accession>
<sequence length="178" mass="19779">MGRGCASFPRLPAPAKGKVRRYFVQAAWVWNTDSPEEETLDCGWAQVGRVNPGAALSTMVFSLKVMVAGEEAVSCPESEPTQISKAFIACLPSVPRKWEKVVRQARSAGSTLPQVFVERINPCRARSIFTFRVFLESEKNITHVKSQQPWLKRVDLLPYVVGGKQKVGKGEGEHVDYT</sequence>